<organism evidence="2 3">
    <name type="scientific">Candidatus Dehalogenimonas loeffleri</name>
    <dbReference type="NCBI Taxonomy" id="3127115"/>
    <lineage>
        <taxon>Bacteria</taxon>
        <taxon>Bacillati</taxon>
        <taxon>Chloroflexota</taxon>
        <taxon>Dehalococcoidia</taxon>
        <taxon>Dehalococcoidales</taxon>
        <taxon>Dehalococcoidaceae</taxon>
        <taxon>Dehalogenimonas</taxon>
    </lineage>
</organism>
<gene>
    <name evidence="2" type="ORF">V8247_06775</name>
</gene>
<feature type="transmembrane region" description="Helical" evidence="1">
    <location>
        <begin position="317"/>
        <end position="338"/>
    </location>
</feature>
<feature type="transmembrane region" description="Helical" evidence="1">
    <location>
        <begin position="76"/>
        <end position="99"/>
    </location>
</feature>
<evidence type="ECO:0000313" key="3">
    <source>
        <dbReference type="Proteomes" id="UP001375370"/>
    </source>
</evidence>
<sequence length="443" mass="48155">MKVTRKIGYSFGDFGISISYFIVGFFFLYYLTDILGITPWLAGTVVFIGKVWEGIANPLIGAFNDRVKSTFGAKRLFILFGAVPFAISFILLWLIPASLDEGIKYVLAVVSMLIYSTAYAFVSVPYMAVVPVATKDYDERTQIIGIRAVFSTMGIILGGSVALLVSSFTDEALGLKYMAAGFGVFTAITLVVAANSIKGLEQVSATVTGPIKINLSQYWGLVKEKYVVILLVFKYLGAIATGCLMASIPYFAKYILVDTGSSTYGVAIYTITAALLIPVWYKLTRRFDKRRLLLIANTLGAVVLLGVGLLVQEGSTLLFFAGCGLLGVIMSAYLLIPYSFVPDLVDYYAHKNGVRHEAVYFGSWMTIHQIGIATSGLLLGFFLGTFGYDGTLEVQTPEAIVAVRLAFGLIPGVFLVLAAVVLQKYGITRKVYQDVQAGLKHHA</sequence>
<dbReference type="Proteomes" id="UP001375370">
    <property type="component" value="Chromosome"/>
</dbReference>
<dbReference type="InterPro" id="IPR036259">
    <property type="entry name" value="MFS_trans_sf"/>
</dbReference>
<keyword evidence="1" id="KW-0472">Membrane</keyword>
<dbReference type="Pfam" id="PF13347">
    <property type="entry name" value="MFS_2"/>
    <property type="match status" value="1"/>
</dbReference>
<dbReference type="PANTHER" id="PTHR11328">
    <property type="entry name" value="MAJOR FACILITATOR SUPERFAMILY DOMAIN-CONTAINING PROTEIN"/>
    <property type="match status" value="1"/>
</dbReference>
<accession>A0ABZ2J209</accession>
<keyword evidence="1" id="KW-1133">Transmembrane helix</keyword>
<dbReference type="EMBL" id="CP146612">
    <property type="protein sequence ID" value="WWX24957.1"/>
    <property type="molecule type" value="Genomic_DNA"/>
</dbReference>
<feature type="transmembrane region" description="Helical" evidence="1">
    <location>
        <begin position="293"/>
        <end position="311"/>
    </location>
</feature>
<keyword evidence="1" id="KW-0812">Transmembrane</keyword>
<feature type="transmembrane region" description="Helical" evidence="1">
    <location>
        <begin position="359"/>
        <end position="382"/>
    </location>
</feature>
<dbReference type="SUPFAM" id="SSF103473">
    <property type="entry name" value="MFS general substrate transporter"/>
    <property type="match status" value="1"/>
</dbReference>
<dbReference type="InterPro" id="IPR039672">
    <property type="entry name" value="MFS_2"/>
</dbReference>
<protein>
    <submittedName>
        <fullName evidence="2">MFS transporter</fullName>
    </submittedName>
</protein>
<dbReference type="RefSeq" id="WP_338737089.1">
    <property type="nucleotide sequence ID" value="NZ_CP146612.1"/>
</dbReference>
<feature type="transmembrane region" description="Helical" evidence="1">
    <location>
        <begin position="264"/>
        <end position="281"/>
    </location>
</feature>
<feature type="transmembrane region" description="Helical" evidence="1">
    <location>
        <begin position="144"/>
        <end position="165"/>
    </location>
</feature>
<dbReference type="PANTHER" id="PTHR11328:SF24">
    <property type="entry name" value="MAJOR FACILITATOR SUPERFAMILY (MFS) PROFILE DOMAIN-CONTAINING PROTEIN"/>
    <property type="match status" value="1"/>
</dbReference>
<feature type="transmembrane region" description="Helical" evidence="1">
    <location>
        <begin position="177"/>
        <end position="197"/>
    </location>
</feature>
<feature type="transmembrane region" description="Helical" evidence="1">
    <location>
        <begin position="402"/>
        <end position="422"/>
    </location>
</feature>
<reference evidence="2 3" key="1">
    <citation type="submission" date="2024-03" db="EMBL/GenBank/DDBJ databases">
        <title>A Dehalogenimonas Isolated from Estuarine Sediments Dihaloeliminates Chlorinated Alkanes.</title>
        <authorList>
            <person name="Yang Y."/>
            <person name="Wang H."/>
        </authorList>
    </citation>
    <scope>NUCLEOTIDE SEQUENCE [LARGE SCALE GENOMIC DNA]</scope>
    <source>
        <strain evidence="2 3">W</strain>
    </source>
</reference>
<dbReference type="CDD" id="cd17332">
    <property type="entry name" value="MFS_MelB_like"/>
    <property type="match status" value="1"/>
</dbReference>
<feature type="transmembrane region" description="Helical" evidence="1">
    <location>
        <begin position="105"/>
        <end position="132"/>
    </location>
</feature>
<feature type="transmembrane region" description="Helical" evidence="1">
    <location>
        <begin position="7"/>
        <end position="31"/>
    </location>
</feature>
<evidence type="ECO:0000256" key="1">
    <source>
        <dbReference type="SAM" id="Phobius"/>
    </source>
</evidence>
<proteinExistence type="predicted"/>
<evidence type="ECO:0000313" key="2">
    <source>
        <dbReference type="EMBL" id="WWX24957.1"/>
    </source>
</evidence>
<feature type="transmembrane region" description="Helical" evidence="1">
    <location>
        <begin position="37"/>
        <end position="55"/>
    </location>
</feature>
<feature type="transmembrane region" description="Helical" evidence="1">
    <location>
        <begin position="226"/>
        <end position="252"/>
    </location>
</feature>
<name>A0ABZ2J209_9CHLR</name>
<keyword evidence="3" id="KW-1185">Reference proteome</keyword>
<dbReference type="Gene3D" id="1.20.1250.20">
    <property type="entry name" value="MFS general substrate transporter like domains"/>
    <property type="match status" value="2"/>
</dbReference>